<comment type="caution">
    <text evidence="9">The sequence shown here is derived from an EMBL/GenBank/DDBJ whole genome shotgun (WGS) entry which is preliminary data.</text>
</comment>
<dbReference type="UniPathway" id="UPA00848">
    <property type="reaction ID" value="UER00151"/>
</dbReference>
<evidence type="ECO:0000256" key="4">
    <source>
        <dbReference type="ARBA" id="ARBA00017272"/>
    </source>
</evidence>
<reference evidence="9 10" key="1">
    <citation type="submission" date="2019-03" db="EMBL/GenBank/DDBJ databases">
        <title>Genomics of glacier-inhabiting Cryobacterium strains.</title>
        <authorList>
            <person name="Liu Q."/>
            <person name="Xin Y.-H."/>
        </authorList>
    </citation>
    <scope>NUCLEOTIDE SEQUENCE [LARGE SCALE GENOMIC DNA]</scope>
    <source>
        <strain evidence="9 10">TMT1-1</strain>
    </source>
</reference>
<accession>A0A4R8ZE64</accession>
<dbReference type="GO" id="GO:0046654">
    <property type="term" value="P:tetrahydrofolate biosynthetic process"/>
    <property type="evidence" value="ECO:0007669"/>
    <property type="project" value="InterPro"/>
</dbReference>
<dbReference type="GO" id="GO:0006730">
    <property type="term" value="P:one-carbon metabolic process"/>
    <property type="evidence" value="ECO:0007669"/>
    <property type="project" value="UniProtKB-KW"/>
</dbReference>
<dbReference type="PANTHER" id="PTHR11109">
    <property type="entry name" value="GTP CYCLOHYDROLASE I"/>
    <property type="match status" value="1"/>
</dbReference>
<dbReference type="EMBL" id="SOGT01000015">
    <property type="protein sequence ID" value="TFD24067.1"/>
    <property type="molecule type" value="Genomic_DNA"/>
</dbReference>
<dbReference type="InterPro" id="IPR043133">
    <property type="entry name" value="GTP-CH-I_C/QueF"/>
</dbReference>
<dbReference type="GO" id="GO:0005737">
    <property type="term" value="C:cytoplasm"/>
    <property type="evidence" value="ECO:0007669"/>
    <property type="project" value="TreeGrafter"/>
</dbReference>
<dbReference type="GO" id="GO:0003934">
    <property type="term" value="F:GTP cyclohydrolase I activity"/>
    <property type="evidence" value="ECO:0007669"/>
    <property type="project" value="UniProtKB-EC"/>
</dbReference>
<evidence type="ECO:0000313" key="9">
    <source>
        <dbReference type="EMBL" id="TFD24067.1"/>
    </source>
</evidence>
<dbReference type="SUPFAM" id="SSF55620">
    <property type="entry name" value="Tetrahydrobiopterin biosynthesis enzymes-like"/>
    <property type="match status" value="1"/>
</dbReference>
<dbReference type="Pfam" id="PF01227">
    <property type="entry name" value="GTP_cyclohydroI"/>
    <property type="match status" value="1"/>
</dbReference>
<name>A0A4R8ZE64_9MICO</name>
<dbReference type="Proteomes" id="UP000298424">
    <property type="component" value="Unassembled WGS sequence"/>
</dbReference>
<evidence type="ECO:0000256" key="2">
    <source>
        <dbReference type="ARBA" id="ARBA00005080"/>
    </source>
</evidence>
<comment type="catalytic activity">
    <reaction evidence="1">
        <text>GTP + H2O = 7,8-dihydroneopterin 3'-triphosphate + formate + H(+)</text>
        <dbReference type="Rhea" id="RHEA:17473"/>
        <dbReference type="ChEBI" id="CHEBI:15377"/>
        <dbReference type="ChEBI" id="CHEBI:15378"/>
        <dbReference type="ChEBI" id="CHEBI:15740"/>
        <dbReference type="ChEBI" id="CHEBI:37565"/>
        <dbReference type="ChEBI" id="CHEBI:58462"/>
        <dbReference type="EC" id="3.5.4.16"/>
    </reaction>
</comment>
<dbReference type="AlphaFoldDB" id="A0A4R8ZE64"/>
<protein>
    <recommendedName>
        <fullName evidence="4">GTP cyclohydrolase 1</fullName>
        <ecNumber evidence="3">3.5.4.16</ecNumber>
    </recommendedName>
    <alternativeName>
        <fullName evidence="7">GTP cyclohydrolase I</fullName>
    </alternativeName>
</protein>
<evidence type="ECO:0000256" key="3">
    <source>
        <dbReference type="ARBA" id="ARBA00012715"/>
    </source>
</evidence>
<dbReference type="InterPro" id="IPR001474">
    <property type="entry name" value="GTP_CycHdrlase_I"/>
</dbReference>
<evidence type="ECO:0000256" key="1">
    <source>
        <dbReference type="ARBA" id="ARBA00001052"/>
    </source>
</evidence>
<sequence>MIEFFSTSTSSPAQGLVAGLSKLAPLVDVFARRTRSRSGVRVVDALFSSLRPLQAIVVVDCERPCMWMRGVCKPWATIITSAFRGELRLPTEG</sequence>
<dbReference type="InterPro" id="IPR020602">
    <property type="entry name" value="GTP_CycHdrlase_I_dom"/>
</dbReference>
<feature type="domain" description="GTP cyclohydrolase I" evidence="8">
    <location>
        <begin position="14"/>
        <end position="88"/>
    </location>
</feature>
<dbReference type="GO" id="GO:0006729">
    <property type="term" value="P:tetrahydrobiopterin biosynthetic process"/>
    <property type="evidence" value="ECO:0007669"/>
    <property type="project" value="TreeGrafter"/>
</dbReference>
<proteinExistence type="predicted"/>
<dbReference type="EC" id="3.5.4.16" evidence="3"/>
<keyword evidence="5" id="KW-0554">One-carbon metabolism</keyword>
<keyword evidence="10" id="KW-1185">Reference proteome</keyword>
<evidence type="ECO:0000256" key="5">
    <source>
        <dbReference type="ARBA" id="ARBA00022563"/>
    </source>
</evidence>
<keyword evidence="6" id="KW-0378">Hydrolase</keyword>
<dbReference type="GO" id="GO:0005525">
    <property type="term" value="F:GTP binding"/>
    <property type="evidence" value="ECO:0007669"/>
    <property type="project" value="TreeGrafter"/>
</dbReference>
<dbReference type="RefSeq" id="WP_134573697.1">
    <property type="nucleotide sequence ID" value="NZ_SOGT01000015.1"/>
</dbReference>
<dbReference type="OrthoDB" id="9801207at2"/>
<evidence type="ECO:0000256" key="6">
    <source>
        <dbReference type="ARBA" id="ARBA00022801"/>
    </source>
</evidence>
<evidence type="ECO:0000259" key="8">
    <source>
        <dbReference type="Pfam" id="PF01227"/>
    </source>
</evidence>
<organism evidence="9 10">
    <name type="scientific">Cryobacterium lyxosi</name>
    <dbReference type="NCBI Taxonomy" id="1259228"/>
    <lineage>
        <taxon>Bacteria</taxon>
        <taxon>Bacillati</taxon>
        <taxon>Actinomycetota</taxon>
        <taxon>Actinomycetes</taxon>
        <taxon>Micrococcales</taxon>
        <taxon>Microbacteriaceae</taxon>
        <taxon>Cryobacterium</taxon>
    </lineage>
</organism>
<evidence type="ECO:0000256" key="7">
    <source>
        <dbReference type="ARBA" id="ARBA00030854"/>
    </source>
</evidence>
<comment type="pathway">
    <text evidence="2">Cofactor biosynthesis; 7,8-dihydroneopterin triphosphate biosynthesis; 7,8-dihydroneopterin triphosphate from GTP: step 1/1.</text>
</comment>
<gene>
    <name evidence="9" type="ORF">E3T27_14035</name>
</gene>
<evidence type="ECO:0000313" key="10">
    <source>
        <dbReference type="Proteomes" id="UP000298424"/>
    </source>
</evidence>
<dbReference type="Gene3D" id="3.30.1130.10">
    <property type="match status" value="1"/>
</dbReference>
<dbReference type="GO" id="GO:0008270">
    <property type="term" value="F:zinc ion binding"/>
    <property type="evidence" value="ECO:0007669"/>
    <property type="project" value="TreeGrafter"/>
</dbReference>
<dbReference type="PANTHER" id="PTHR11109:SF7">
    <property type="entry name" value="GTP CYCLOHYDROLASE 1"/>
    <property type="match status" value="1"/>
</dbReference>